<dbReference type="PANTHER" id="PTHR24321">
    <property type="entry name" value="DEHYDROGENASES, SHORT CHAIN"/>
    <property type="match status" value="1"/>
</dbReference>
<organism evidence="3 4">
    <name type="scientific">Sinosporangium siamense</name>
    <dbReference type="NCBI Taxonomy" id="1367973"/>
    <lineage>
        <taxon>Bacteria</taxon>
        <taxon>Bacillati</taxon>
        <taxon>Actinomycetota</taxon>
        <taxon>Actinomycetes</taxon>
        <taxon>Streptosporangiales</taxon>
        <taxon>Streptosporangiaceae</taxon>
        <taxon>Sinosporangium</taxon>
    </lineage>
</organism>
<dbReference type="GO" id="GO:0016491">
    <property type="term" value="F:oxidoreductase activity"/>
    <property type="evidence" value="ECO:0007669"/>
    <property type="project" value="UniProtKB-KW"/>
</dbReference>
<evidence type="ECO:0000256" key="1">
    <source>
        <dbReference type="ARBA" id="ARBA00006484"/>
    </source>
</evidence>
<dbReference type="FunFam" id="3.40.50.720:FF:000084">
    <property type="entry name" value="Short-chain dehydrogenase reductase"/>
    <property type="match status" value="1"/>
</dbReference>
<dbReference type="InterPro" id="IPR020904">
    <property type="entry name" value="Sc_DH/Rdtase_CS"/>
</dbReference>
<dbReference type="InterPro" id="IPR002347">
    <property type="entry name" value="SDR_fam"/>
</dbReference>
<dbReference type="PROSITE" id="PS00061">
    <property type="entry name" value="ADH_SHORT"/>
    <property type="match status" value="1"/>
</dbReference>
<accession>A0A919RES7</accession>
<dbReference type="EMBL" id="BOOW01000015">
    <property type="protein sequence ID" value="GII92377.1"/>
    <property type="molecule type" value="Genomic_DNA"/>
</dbReference>
<dbReference type="PRINTS" id="PR00080">
    <property type="entry name" value="SDRFAMILY"/>
</dbReference>
<keyword evidence="4" id="KW-1185">Reference proteome</keyword>
<sequence length="252" mass="25428">MASRLDSKVFIVTGGTSGIGLAVARRLAAEGAAVVLGARRKDVGEEAAEGIRAAGGQAVFVPADVSVEADAAALVAAAVERFGRLDGAFNNAGGFNASGPLTGVDSAGWDADIAQNVTSVFYCLKHQIPAVLATRGAIVNNASNLGVVALPGCAPYVAAKHAVVGLTRAAALEVAEQGVRVNALVTGGVDTPLSRKSHLTSVEAERFIASLHPVNRIAQPEEIAPFAAFLLSDEASFVTGAALAVDGGFTAR</sequence>
<comment type="caution">
    <text evidence="3">The sequence shown here is derived from an EMBL/GenBank/DDBJ whole genome shotgun (WGS) entry which is preliminary data.</text>
</comment>
<dbReference type="RefSeq" id="WP_204025156.1">
    <property type="nucleotide sequence ID" value="NZ_BOOW01000015.1"/>
</dbReference>
<dbReference type="AlphaFoldDB" id="A0A919RES7"/>
<dbReference type="Pfam" id="PF13561">
    <property type="entry name" value="adh_short_C2"/>
    <property type="match status" value="1"/>
</dbReference>
<dbReference type="SUPFAM" id="SSF51735">
    <property type="entry name" value="NAD(P)-binding Rossmann-fold domains"/>
    <property type="match status" value="1"/>
</dbReference>
<proteinExistence type="inferred from homology"/>
<dbReference type="CDD" id="cd05233">
    <property type="entry name" value="SDR_c"/>
    <property type="match status" value="1"/>
</dbReference>
<comment type="similarity">
    <text evidence="1">Belongs to the short-chain dehydrogenases/reductases (SDR) family.</text>
</comment>
<dbReference type="PANTHER" id="PTHR24321:SF11">
    <property type="entry name" value="BLR0893 PROTEIN"/>
    <property type="match status" value="1"/>
</dbReference>
<gene>
    <name evidence="3" type="ORF">Ssi02_26080</name>
</gene>
<dbReference type="Proteomes" id="UP000606172">
    <property type="component" value="Unassembled WGS sequence"/>
</dbReference>
<dbReference type="Gene3D" id="3.40.50.720">
    <property type="entry name" value="NAD(P)-binding Rossmann-like Domain"/>
    <property type="match status" value="1"/>
</dbReference>
<evidence type="ECO:0000313" key="4">
    <source>
        <dbReference type="Proteomes" id="UP000606172"/>
    </source>
</evidence>
<evidence type="ECO:0000313" key="3">
    <source>
        <dbReference type="EMBL" id="GII92377.1"/>
    </source>
</evidence>
<dbReference type="PRINTS" id="PR00081">
    <property type="entry name" value="GDHRDH"/>
</dbReference>
<dbReference type="InterPro" id="IPR036291">
    <property type="entry name" value="NAD(P)-bd_dom_sf"/>
</dbReference>
<evidence type="ECO:0000256" key="2">
    <source>
        <dbReference type="ARBA" id="ARBA00023002"/>
    </source>
</evidence>
<keyword evidence="2" id="KW-0560">Oxidoreductase</keyword>
<reference evidence="3" key="1">
    <citation type="submission" date="2021-01" db="EMBL/GenBank/DDBJ databases">
        <title>Whole genome shotgun sequence of Sinosporangium siamense NBRC 109515.</title>
        <authorList>
            <person name="Komaki H."/>
            <person name="Tamura T."/>
        </authorList>
    </citation>
    <scope>NUCLEOTIDE SEQUENCE</scope>
    <source>
        <strain evidence="3">NBRC 109515</strain>
    </source>
</reference>
<name>A0A919RES7_9ACTN</name>
<protein>
    <submittedName>
        <fullName evidence="3">Short chain dehydrogenase</fullName>
    </submittedName>
</protein>